<accession>A0A2D6M133</accession>
<dbReference type="AlphaFoldDB" id="A0A2D6M133"/>
<sequence length="209" mass="23695">MEKNIFTDADEADIFKKCGKKLEGDSFYFLKIEGSQGLLEAWLEPENLDILCIFRKDVDPTYWGCRNNQKCNDDDRLTVDECNGGECVHRTKACKEVEGKMCPSDWSCTTDLVTVYDIEECCLDECVEDLCEVTECENNEKCSEGNCALKTCEELDDQECPQMLRCAEDPLIAEDTNSCCLVKCEQINPCSEIQCPGEMRCREGTCVFP</sequence>
<organism evidence="1 2">
    <name type="scientific">Candidatus Iainarchaeum sp</name>
    <dbReference type="NCBI Taxonomy" id="3101447"/>
    <lineage>
        <taxon>Archaea</taxon>
        <taxon>Candidatus Iainarchaeota</taxon>
        <taxon>Candidatus Iainarchaeia</taxon>
        <taxon>Candidatus Iainarchaeales</taxon>
        <taxon>Candidatus Iainarchaeaceae</taxon>
        <taxon>Candidatus Iainarchaeum</taxon>
    </lineage>
</organism>
<evidence type="ECO:0000313" key="2">
    <source>
        <dbReference type="Proteomes" id="UP000226592"/>
    </source>
</evidence>
<reference evidence="2" key="1">
    <citation type="submission" date="2017-09" db="EMBL/GenBank/DDBJ databases">
        <title>The Reconstruction of 2,631 Draft Metagenome-Assembled Genomes from the Global Oceans.</title>
        <authorList>
            <person name="Tully B.J."/>
            <person name="Graham E.D."/>
            <person name="Heidelberg J.F."/>
        </authorList>
    </citation>
    <scope>NUCLEOTIDE SEQUENCE [LARGE SCALE GENOMIC DNA]</scope>
</reference>
<protein>
    <submittedName>
        <fullName evidence="1">Uncharacterized protein</fullName>
    </submittedName>
</protein>
<gene>
    <name evidence="1" type="ORF">CL943_02420</name>
</gene>
<comment type="caution">
    <text evidence="1">The sequence shown here is derived from an EMBL/GenBank/DDBJ whole genome shotgun (WGS) entry which is preliminary data.</text>
</comment>
<dbReference type="Proteomes" id="UP000226592">
    <property type="component" value="Unassembled WGS sequence"/>
</dbReference>
<evidence type="ECO:0000313" key="1">
    <source>
        <dbReference type="EMBL" id="MAG22136.1"/>
    </source>
</evidence>
<proteinExistence type="predicted"/>
<dbReference type="EMBL" id="NZBU01000008">
    <property type="protein sequence ID" value="MAG22136.1"/>
    <property type="molecule type" value="Genomic_DNA"/>
</dbReference>
<name>A0A2D6M133_9ARCH</name>